<feature type="compositionally biased region" description="Low complexity" evidence="1">
    <location>
        <begin position="249"/>
        <end position="269"/>
    </location>
</feature>
<feature type="compositionally biased region" description="Acidic residues" evidence="1">
    <location>
        <begin position="434"/>
        <end position="461"/>
    </location>
</feature>
<organism evidence="2 3">
    <name type="scientific">Dothidotthia symphoricarpi CBS 119687</name>
    <dbReference type="NCBI Taxonomy" id="1392245"/>
    <lineage>
        <taxon>Eukaryota</taxon>
        <taxon>Fungi</taxon>
        <taxon>Dikarya</taxon>
        <taxon>Ascomycota</taxon>
        <taxon>Pezizomycotina</taxon>
        <taxon>Dothideomycetes</taxon>
        <taxon>Pleosporomycetidae</taxon>
        <taxon>Pleosporales</taxon>
        <taxon>Dothidotthiaceae</taxon>
        <taxon>Dothidotthia</taxon>
    </lineage>
</organism>
<feature type="compositionally biased region" description="Pro residues" evidence="1">
    <location>
        <begin position="139"/>
        <end position="151"/>
    </location>
</feature>
<name>A0A6A6ASG6_9PLEO</name>
<feature type="region of interest" description="Disordered" evidence="1">
    <location>
        <begin position="20"/>
        <end position="467"/>
    </location>
</feature>
<protein>
    <submittedName>
        <fullName evidence="2">Uncharacterized protein</fullName>
    </submittedName>
</protein>
<feature type="compositionally biased region" description="Acidic residues" evidence="1">
    <location>
        <begin position="356"/>
        <end position="425"/>
    </location>
</feature>
<evidence type="ECO:0000313" key="3">
    <source>
        <dbReference type="Proteomes" id="UP000799771"/>
    </source>
</evidence>
<accession>A0A6A6ASG6</accession>
<dbReference type="RefSeq" id="XP_033528174.1">
    <property type="nucleotide sequence ID" value="XM_033673539.1"/>
</dbReference>
<reference evidence="2" key="1">
    <citation type="journal article" date="2020" name="Stud. Mycol.">
        <title>101 Dothideomycetes genomes: a test case for predicting lifestyles and emergence of pathogens.</title>
        <authorList>
            <person name="Haridas S."/>
            <person name="Albert R."/>
            <person name="Binder M."/>
            <person name="Bloem J."/>
            <person name="Labutti K."/>
            <person name="Salamov A."/>
            <person name="Andreopoulos B."/>
            <person name="Baker S."/>
            <person name="Barry K."/>
            <person name="Bills G."/>
            <person name="Bluhm B."/>
            <person name="Cannon C."/>
            <person name="Castanera R."/>
            <person name="Culley D."/>
            <person name="Daum C."/>
            <person name="Ezra D."/>
            <person name="Gonzalez J."/>
            <person name="Henrissat B."/>
            <person name="Kuo A."/>
            <person name="Liang C."/>
            <person name="Lipzen A."/>
            <person name="Lutzoni F."/>
            <person name="Magnuson J."/>
            <person name="Mondo S."/>
            <person name="Nolan M."/>
            <person name="Ohm R."/>
            <person name="Pangilinan J."/>
            <person name="Park H.-J."/>
            <person name="Ramirez L."/>
            <person name="Alfaro M."/>
            <person name="Sun H."/>
            <person name="Tritt A."/>
            <person name="Yoshinaga Y."/>
            <person name="Zwiers L.-H."/>
            <person name="Turgeon B."/>
            <person name="Goodwin S."/>
            <person name="Spatafora J."/>
            <person name="Crous P."/>
            <person name="Grigoriev I."/>
        </authorList>
    </citation>
    <scope>NUCLEOTIDE SEQUENCE</scope>
    <source>
        <strain evidence="2">CBS 119687</strain>
    </source>
</reference>
<feature type="region of interest" description="Disordered" evidence="1">
    <location>
        <begin position="484"/>
        <end position="509"/>
    </location>
</feature>
<proteinExistence type="predicted"/>
<feature type="compositionally biased region" description="Acidic residues" evidence="1">
    <location>
        <begin position="63"/>
        <end position="73"/>
    </location>
</feature>
<dbReference type="EMBL" id="ML977498">
    <property type="protein sequence ID" value="KAF2133787.1"/>
    <property type="molecule type" value="Genomic_DNA"/>
</dbReference>
<feature type="compositionally biased region" description="Low complexity" evidence="1">
    <location>
        <begin position="323"/>
        <end position="333"/>
    </location>
</feature>
<dbReference type="Proteomes" id="UP000799771">
    <property type="component" value="Unassembled WGS sequence"/>
</dbReference>
<dbReference type="AlphaFoldDB" id="A0A6A6ASG6"/>
<feature type="compositionally biased region" description="Basic and acidic residues" evidence="1">
    <location>
        <begin position="270"/>
        <end position="283"/>
    </location>
</feature>
<feature type="compositionally biased region" description="Basic and acidic residues" evidence="1">
    <location>
        <begin position="95"/>
        <end position="106"/>
    </location>
</feature>
<feature type="compositionally biased region" description="Pro residues" evidence="1">
    <location>
        <begin position="28"/>
        <end position="48"/>
    </location>
</feature>
<dbReference type="GeneID" id="54413971"/>
<evidence type="ECO:0000313" key="2">
    <source>
        <dbReference type="EMBL" id="KAF2133787.1"/>
    </source>
</evidence>
<dbReference type="OrthoDB" id="3695592at2759"/>
<evidence type="ECO:0000256" key="1">
    <source>
        <dbReference type="SAM" id="MobiDB-lite"/>
    </source>
</evidence>
<keyword evidence="3" id="KW-1185">Reference proteome</keyword>
<gene>
    <name evidence="2" type="ORF">P153DRAFT_98715</name>
</gene>
<sequence>MPPSIDHHVDAGRVPIQYVAHPVFSDPPSAPEPPVAENLTPPPPPPPAQEASSNEPEIQPLDDIPEAPTDEIVSEIPQDAEGNTPASSDDVNVEGEARPEDVKDEPPDPDVPPPPPADDTVQEDAPEASPPAVEEQLPPSDPEPPPPPPVELAPEPVDNDDEKSGESEPAAQQPVESPTTPKSVHFASDTKEPDDTSNGKMKKNNDKRRLTLTGNFKPSAFVRVREPHASPSAPPSPKADRKRKERRSSVSSISSILKGRSSRRGSASSADDRSVVDDGDAKSDVLAGADTELPVEETLGGQDVTTEEVASIEPVADAEEAAASDSVVDSESAATDEPAVEDEQTASSEPAVESEPQAEETSPDAEESVVEEPAADVPETEETAIEEPTIEEPTTEEPATEEPGVEEPATEEPGVEEPTAEESGAEELAAQESATEEPAAEEPTEESSSETNAEPEPEETPAPEPCKCLASMSLQNCRTHRLIDATASEPVDEAEDPVEPSGTEDASADTPELPVVCYLIVVHLALIKFLGRISARFTNAHVGRRTSCCRGAANS</sequence>